<dbReference type="AlphaFoldDB" id="A0A150GWR1"/>
<proteinExistence type="predicted"/>
<evidence type="ECO:0000313" key="1">
    <source>
        <dbReference type="EMBL" id="KXZ54336.1"/>
    </source>
</evidence>
<sequence length="86" mass="9150">MGFARRMLHLNTEELLLAEATESMQNAAAVLPKTVVASDTVVISAADVAKALSKDAEATHARLLHIHTDKGHDGAWAMRGDFAEGP</sequence>
<protein>
    <submittedName>
        <fullName evidence="1">Uncharacterized protein</fullName>
    </submittedName>
</protein>
<evidence type="ECO:0000313" key="2">
    <source>
        <dbReference type="Proteomes" id="UP000075714"/>
    </source>
</evidence>
<accession>A0A150GWR1</accession>
<reference evidence="2" key="1">
    <citation type="journal article" date="2016" name="Nat. Commun.">
        <title>The Gonium pectorale genome demonstrates co-option of cell cycle regulation during the evolution of multicellularity.</title>
        <authorList>
            <person name="Hanschen E.R."/>
            <person name="Marriage T.N."/>
            <person name="Ferris P.J."/>
            <person name="Hamaji T."/>
            <person name="Toyoda A."/>
            <person name="Fujiyama A."/>
            <person name="Neme R."/>
            <person name="Noguchi H."/>
            <person name="Minakuchi Y."/>
            <person name="Suzuki M."/>
            <person name="Kawai-Toyooka H."/>
            <person name="Smith D.R."/>
            <person name="Sparks H."/>
            <person name="Anderson J."/>
            <person name="Bakaric R."/>
            <person name="Luria V."/>
            <person name="Karger A."/>
            <person name="Kirschner M.W."/>
            <person name="Durand P.M."/>
            <person name="Michod R.E."/>
            <person name="Nozaki H."/>
            <person name="Olson B.J."/>
        </authorList>
    </citation>
    <scope>NUCLEOTIDE SEQUENCE [LARGE SCALE GENOMIC DNA]</scope>
    <source>
        <strain evidence="2">NIES-2863</strain>
    </source>
</reference>
<comment type="caution">
    <text evidence="1">The sequence shown here is derived from an EMBL/GenBank/DDBJ whole genome shotgun (WGS) entry which is preliminary data.</text>
</comment>
<gene>
    <name evidence="1" type="ORF">GPECTOR_5g419</name>
</gene>
<dbReference type="Proteomes" id="UP000075714">
    <property type="component" value="Unassembled WGS sequence"/>
</dbReference>
<dbReference type="EMBL" id="LSYV01000006">
    <property type="protein sequence ID" value="KXZ54336.1"/>
    <property type="molecule type" value="Genomic_DNA"/>
</dbReference>
<name>A0A150GWR1_GONPE</name>
<keyword evidence="2" id="KW-1185">Reference proteome</keyword>
<organism evidence="1 2">
    <name type="scientific">Gonium pectorale</name>
    <name type="common">Green alga</name>
    <dbReference type="NCBI Taxonomy" id="33097"/>
    <lineage>
        <taxon>Eukaryota</taxon>
        <taxon>Viridiplantae</taxon>
        <taxon>Chlorophyta</taxon>
        <taxon>core chlorophytes</taxon>
        <taxon>Chlorophyceae</taxon>
        <taxon>CS clade</taxon>
        <taxon>Chlamydomonadales</taxon>
        <taxon>Volvocaceae</taxon>
        <taxon>Gonium</taxon>
    </lineage>
</organism>